<comment type="caution">
    <text evidence="17">The sequence shown here is derived from an EMBL/GenBank/DDBJ whole genome shotgun (WGS) entry which is preliminary data.</text>
</comment>
<dbReference type="GO" id="GO:0046872">
    <property type="term" value="F:metal ion binding"/>
    <property type="evidence" value="ECO:0007669"/>
    <property type="project" value="UniProtKB-KW"/>
</dbReference>
<evidence type="ECO:0000256" key="2">
    <source>
        <dbReference type="ARBA" id="ARBA00004123"/>
    </source>
</evidence>
<keyword evidence="11" id="KW-0539">Nucleus</keyword>
<dbReference type="OrthoDB" id="2959108at2759"/>
<dbReference type="SUPFAM" id="SSF47807">
    <property type="entry name" value="5' to 3' exonuclease, C-terminal subdomain"/>
    <property type="match status" value="1"/>
</dbReference>
<dbReference type="Gene3D" id="3.40.50.1010">
    <property type="entry name" value="5'-nuclease"/>
    <property type="match status" value="1"/>
</dbReference>
<dbReference type="Gene3D" id="1.10.150.20">
    <property type="entry name" value="5' to 3' exonuclease, C-terminal subdomain"/>
    <property type="match status" value="1"/>
</dbReference>
<dbReference type="SMART" id="SM00516">
    <property type="entry name" value="SEC14"/>
    <property type="match status" value="1"/>
</dbReference>
<dbReference type="Proteomes" id="UP000749559">
    <property type="component" value="Unassembled WGS sequence"/>
</dbReference>
<feature type="region of interest" description="Disordered" evidence="15">
    <location>
        <begin position="1441"/>
        <end position="1463"/>
    </location>
</feature>
<organism evidence="17 18">
    <name type="scientific">Owenia fusiformis</name>
    <name type="common">Polychaete worm</name>
    <dbReference type="NCBI Taxonomy" id="6347"/>
    <lineage>
        <taxon>Eukaryota</taxon>
        <taxon>Metazoa</taxon>
        <taxon>Spiralia</taxon>
        <taxon>Lophotrochozoa</taxon>
        <taxon>Annelida</taxon>
        <taxon>Polychaeta</taxon>
        <taxon>Sedentaria</taxon>
        <taxon>Canalipalpata</taxon>
        <taxon>Sabellida</taxon>
        <taxon>Oweniida</taxon>
        <taxon>Oweniidae</taxon>
        <taxon>Owenia</taxon>
    </lineage>
</organism>
<dbReference type="InterPro" id="IPR036865">
    <property type="entry name" value="CRAL-TRIO_dom_sf"/>
</dbReference>
<evidence type="ECO:0000256" key="4">
    <source>
        <dbReference type="ARBA" id="ARBA00022722"/>
    </source>
</evidence>
<evidence type="ECO:0000256" key="5">
    <source>
        <dbReference type="ARBA" id="ARBA00022723"/>
    </source>
</evidence>
<dbReference type="InterPro" id="IPR006086">
    <property type="entry name" value="XPG-I_dom"/>
</dbReference>
<evidence type="ECO:0000256" key="11">
    <source>
        <dbReference type="ARBA" id="ARBA00023242"/>
    </source>
</evidence>
<feature type="domain" description="CRAL-TRIO" evidence="16">
    <location>
        <begin position="1241"/>
        <end position="1410"/>
    </location>
</feature>
<comment type="subunit">
    <text evidence="13">Largely monomeric, dimerizes on the Holliday junction and the first nick occurs upon dimerization at the junction.</text>
</comment>
<keyword evidence="8" id="KW-0378">Hydrolase</keyword>
<dbReference type="CDD" id="cd09869">
    <property type="entry name" value="PIN_GEN1"/>
    <property type="match status" value="1"/>
</dbReference>
<dbReference type="GO" id="GO:0005634">
    <property type="term" value="C:nucleus"/>
    <property type="evidence" value="ECO:0007669"/>
    <property type="project" value="UniProtKB-SubCell"/>
</dbReference>
<dbReference type="SUPFAM" id="SSF52087">
    <property type="entry name" value="CRAL/TRIO domain"/>
    <property type="match status" value="1"/>
</dbReference>
<dbReference type="PRINTS" id="PR00853">
    <property type="entry name" value="XPGRADSUPER"/>
</dbReference>
<gene>
    <name evidence="17" type="ORF">OFUS_LOCUS12050</name>
</gene>
<accession>A0A8S4P3J5</accession>
<evidence type="ECO:0000256" key="12">
    <source>
        <dbReference type="ARBA" id="ARBA00038112"/>
    </source>
</evidence>
<keyword evidence="9" id="KW-0460">Magnesium</keyword>
<dbReference type="Pfam" id="PF00752">
    <property type="entry name" value="XPG_N"/>
    <property type="match status" value="1"/>
</dbReference>
<dbReference type="SMART" id="SM00485">
    <property type="entry name" value="XPGN"/>
    <property type="match status" value="1"/>
</dbReference>
<dbReference type="Pfam" id="PF18704">
    <property type="entry name" value="Chromo_2"/>
    <property type="match status" value="1"/>
</dbReference>
<evidence type="ECO:0000256" key="1">
    <source>
        <dbReference type="ARBA" id="ARBA00001946"/>
    </source>
</evidence>
<dbReference type="InterPro" id="IPR029060">
    <property type="entry name" value="PIN-like_dom_sf"/>
</dbReference>
<evidence type="ECO:0000256" key="8">
    <source>
        <dbReference type="ARBA" id="ARBA00022801"/>
    </source>
</evidence>
<feature type="region of interest" description="Disordered" evidence="15">
    <location>
        <begin position="101"/>
        <end position="120"/>
    </location>
</feature>
<dbReference type="InterPro" id="IPR008918">
    <property type="entry name" value="HhH2"/>
</dbReference>
<dbReference type="SUPFAM" id="SSF88723">
    <property type="entry name" value="PIN domain-like"/>
    <property type="match status" value="1"/>
</dbReference>
<protein>
    <recommendedName>
        <fullName evidence="14">Flap endonuclease GEN homolog 1</fullName>
    </recommendedName>
</protein>
<keyword evidence="6" id="KW-0255">Endonuclease</keyword>
<comment type="subcellular location">
    <subcellularLocation>
        <location evidence="2">Nucleus</location>
    </subcellularLocation>
</comment>
<comment type="cofactor">
    <cofactor evidence="1">
        <name>Mg(2+)</name>
        <dbReference type="ChEBI" id="CHEBI:18420"/>
    </cofactor>
</comment>
<dbReference type="Gene3D" id="3.40.525.10">
    <property type="entry name" value="CRAL-TRIO lipid binding domain"/>
    <property type="match status" value="1"/>
</dbReference>
<dbReference type="GO" id="GO:0017108">
    <property type="term" value="F:5'-flap endonuclease activity"/>
    <property type="evidence" value="ECO:0007669"/>
    <property type="project" value="UniProtKB-ARBA"/>
</dbReference>
<keyword evidence="4" id="KW-0540">Nuclease</keyword>
<keyword evidence="5" id="KW-0479">Metal-binding</keyword>
<reference evidence="17" key="1">
    <citation type="submission" date="2022-03" db="EMBL/GenBank/DDBJ databases">
        <authorList>
            <person name="Martin C."/>
        </authorList>
    </citation>
    <scope>NUCLEOTIDE SEQUENCE</scope>
</reference>
<evidence type="ECO:0000259" key="16">
    <source>
        <dbReference type="PROSITE" id="PS50191"/>
    </source>
</evidence>
<evidence type="ECO:0000313" key="18">
    <source>
        <dbReference type="Proteomes" id="UP000749559"/>
    </source>
</evidence>
<dbReference type="InterPro" id="IPR006085">
    <property type="entry name" value="XPG_DNA_repair_N"/>
</dbReference>
<evidence type="ECO:0000256" key="15">
    <source>
        <dbReference type="SAM" id="MobiDB-lite"/>
    </source>
</evidence>
<feature type="compositionally biased region" description="Basic and acidic residues" evidence="15">
    <location>
        <begin position="1441"/>
        <end position="1451"/>
    </location>
</feature>
<dbReference type="SMART" id="SM00484">
    <property type="entry name" value="XPGI"/>
    <property type="match status" value="1"/>
</dbReference>
<dbReference type="PROSITE" id="PS50191">
    <property type="entry name" value="CRAL_TRIO"/>
    <property type="match status" value="1"/>
</dbReference>
<dbReference type="GO" id="GO:0000400">
    <property type="term" value="F:four-way junction DNA binding"/>
    <property type="evidence" value="ECO:0007669"/>
    <property type="project" value="UniProtKB-ARBA"/>
</dbReference>
<dbReference type="InterPro" id="IPR001251">
    <property type="entry name" value="CRAL-TRIO_dom"/>
</dbReference>
<dbReference type="InterPro" id="IPR036279">
    <property type="entry name" value="5-3_exonuclease_C_sf"/>
</dbReference>
<dbReference type="SUPFAM" id="SSF46938">
    <property type="entry name" value="CRAL/TRIO N-terminal domain"/>
    <property type="match status" value="1"/>
</dbReference>
<keyword evidence="7" id="KW-0227">DNA damage</keyword>
<dbReference type="Pfam" id="PF00650">
    <property type="entry name" value="CRAL_TRIO"/>
    <property type="match status" value="1"/>
</dbReference>
<evidence type="ECO:0000313" key="17">
    <source>
        <dbReference type="EMBL" id="CAH1786086.1"/>
    </source>
</evidence>
<evidence type="ECO:0000256" key="3">
    <source>
        <dbReference type="ARBA" id="ARBA00022553"/>
    </source>
</evidence>
<dbReference type="Gene3D" id="1.10.8.20">
    <property type="entry name" value="N-terminal domain of phosphatidylinositol transfer protein sec14p"/>
    <property type="match status" value="1"/>
</dbReference>
<keyword evidence="3" id="KW-0597">Phosphoprotein</keyword>
<dbReference type="PANTHER" id="PTHR11081">
    <property type="entry name" value="FLAP ENDONUCLEASE FAMILY MEMBER"/>
    <property type="match status" value="1"/>
</dbReference>
<dbReference type="EMBL" id="CAIIXF020000006">
    <property type="protein sequence ID" value="CAH1786086.1"/>
    <property type="molecule type" value="Genomic_DNA"/>
</dbReference>
<feature type="non-terminal residue" evidence="17">
    <location>
        <position position="1"/>
    </location>
</feature>
<dbReference type="GO" id="GO:0008821">
    <property type="term" value="F:crossover junction DNA endonuclease activity"/>
    <property type="evidence" value="ECO:0007669"/>
    <property type="project" value="UniProtKB-ARBA"/>
</dbReference>
<dbReference type="PANTHER" id="PTHR11081:SF70">
    <property type="entry name" value="FLAP ENDONUCLEASE GEN HOMOLOG 1"/>
    <property type="match status" value="1"/>
</dbReference>
<evidence type="ECO:0000256" key="7">
    <source>
        <dbReference type="ARBA" id="ARBA00022763"/>
    </source>
</evidence>
<dbReference type="FunFam" id="3.40.50.1010:FF:000024">
    <property type="entry name" value="flap endonuclease GEN homolog 1"/>
    <property type="match status" value="1"/>
</dbReference>
<dbReference type="SMART" id="SM00279">
    <property type="entry name" value="HhH2"/>
    <property type="match status" value="1"/>
</dbReference>
<keyword evidence="10" id="KW-0234">DNA repair</keyword>
<dbReference type="InterPro" id="IPR036273">
    <property type="entry name" value="CRAL/TRIO_N_dom_sf"/>
</dbReference>
<dbReference type="CDD" id="cd00170">
    <property type="entry name" value="SEC14"/>
    <property type="match status" value="1"/>
</dbReference>
<keyword evidence="18" id="KW-1185">Reference proteome</keyword>
<evidence type="ECO:0000256" key="6">
    <source>
        <dbReference type="ARBA" id="ARBA00022759"/>
    </source>
</evidence>
<comment type="similarity">
    <text evidence="12">Belongs to the XPG/RAD2 endonuclease family. GEN subfamily.</text>
</comment>
<dbReference type="Pfam" id="PF00867">
    <property type="entry name" value="XPG_I"/>
    <property type="match status" value="1"/>
</dbReference>
<sequence length="1463" mass="166661">LALNSDDMGVKDLWSILAPVKEHKPLDSLASQTIAVDLSMWICETQSMKELQGKVAKPHLRNLFFRVSHLLRIGVKLVFVTEGDPPELKWEAIQKRTQLRLGHRGQHKGTTSKPPKKQTRSHFKAVVRECCEMLDYLGVSHIQSAGEAEAMCAHLNHQGLVDAVITEDGDAFLYGAKKVYRNFTMNNKDPHVECYSLVDIENTLDLSREKLVALGIFLGCDYLPKGVPGVGKEQAMKLLQSFKDGSVFDRLRSWKDDRRLDDLEKMFQMKKVSHCTTCGHPGSSKEHKKSGCKRCESDTYCMPSDYDFTCSCQWHVAIGTKETWGLEISVRKKALLSADFPHEKVIAEFLQAIQKVKRGRKFDWNRPDWLKLQPFNLKTLEWPEEYTLEKVLPLTTLWDMRNIISGGARDHHLKPICIIKSRVRQGVPSYEVHWHKLDTDPLTVEDHYTTIESAELFARSFPQLVDRYETEQLTKKPAKKRPVKPKKTVETINADIGGNPAEIDSITELMSDLRVQNSDYENRSKIQKQFNDASQIDVHEPVETMIKNISECRVPHLRVSNSDVQILPGMNQGQKPKIQPKSEETFTSNKSLELSMDKKARVKPHHEKKLNTPVDQIDISIAIELPTVKTRRKPSKVKKDGITLKVKDESKKAALLALLNSDTSEDDDDDVFPVVKETDDINDIADLLNEEVTMKPYMHGSDPFDNNNDLLPLSQRLKHKKHDKVKCSANECNSYKLVNSKIGSKKTSKQNPNDKDCGVMTHIESLVGNMSINSHEIDSRSHPKPGQRDSVPFIFLDTPDQSSINLHTFPSETANGQTLINDSLDVSTPVTTSHKEGFTKDCRMRNLRIACLLEKSNQNFEKLNDLSPPRNDLLEVTNQWTPSQFGDFKIESSMMSNLSMVSDYMGSKTPGSYTPGQYKLGHNTPSLNTSMHTLTSHLNQDLSIHMHTYDGKDTGDSIQSQPSQETSKEPPSPKQSPTHMKYHAKATSEVECIDTDGGFILDSPNITESEQHRFDSPVQGPTNTMVSHIKLLDTQYIRSGQKMNIIKNAIEEVYSETEHDQIDNKENIEPESSLTIMDNINKKTTKKVISTETPVRLTLTTIGLTFCSLFHHQILSRLTGTNKTSKMSVRDYVGCYEGLDDLMLDGNKYVCKLEPKWAKKAKDELNEDPKERDAAVDQLRQWIKQQPHYSVCTDSIFLLQFLRRCRYSQLEARTMFDIFHSKICSQLPSWMCNIDTKSSAMKTLFLKEMPMIILPERDSEGRRIILWRAGGYQTGKDCGYNVGDLFTYIGIIYMTIMREEMTQVNGFTILQDGTGHALKHTTFVGAENIKNAAIIFYNNFPARVKNVYMYNMGAFMEALVAIFWPFLSTTLKERFSYFSNLEELYKKIPMELLPKEYLPDDYTGPHAGTISQISSYWYDRLTSSELHKRIKTLSTTQFKVDEKKRPKKGQDDEIASFRKLNIS</sequence>
<evidence type="ECO:0000256" key="9">
    <source>
        <dbReference type="ARBA" id="ARBA00022842"/>
    </source>
</evidence>
<dbReference type="GO" id="GO:0006281">
    <property type="term" value="P:DNA repair"/>
    <property type="evidence" value="ECO:0007669"/>
    <property type="project" value="UniProtKB-KW"/>
</dbReference>
<evidence type="ECO:0000256" key="10">
    <source>
        <dbReference type="ARBA" id="ARBA00023204"/>
    </source>
</evidence>
<proteinExistence type="inferred from homology"/>
<feature type="compositionally biased region" description="Polar residues" evidence="15">
    <location>
        <begin position="956"/>
        <end position="965"/>
    </location>
</feature>
<dbReference type="FunFam" id="1.10.150.20:FF:000030">
    <property type="entry name" value="Flap endonuclease GEN-like 1"/>
    <property type="match status" value="1"/>
</dbReference>
<evidence type="ECO:0000256" key="13">
    <source>
        <dbReference type="ARBA" id="ARBA00063132"/>
    </source>
</evidence>
<dbReference type="InterPro" id="IPR006084">
    <property type="entry name" value="XPG/Rad2"/>
</dbReference>
<name>A0A8S4P3J5_OWEFU</name>
<evidence type="ECO:0000256" key="14">
    <source>
        <dbReference type="ARBA" id="ARBA00070188"/>
    </source>
</evidence>
<feature type="region of interest" description="Disordered" evidence="15">
    <location>
        <begin position="947"/>
        <end position="981"/>
    </location>
</feature>
<dbReference type="InterPro" id="IPR041012">
    <property type="entry name" value="GEN_chromo"/>
</dbReference>